<evidence type="ECO:0000256" key="6">
    <source>
        <dbReference type="ARBA" id="ARBA00022692"/>
    </source>
</evidence>
<gene>
    <name evidence="13" type="ORF">EZH22_09135</name>
</gene>
<dbReference type="InterPro" id="IPR000390">
    <property type="entry name" value="Small_drug/metabolite_transptr"/>
</dbReference>
<keyword evidence="8 11" id="KW-1133">Transmembrane helix</keyword>
<keyword evidence="14" id="KW-1185">Reference proteome</keyword>
<dbReference type="Pfam" id="PF00892">
    <property type="entry name" value="EamA"/>
    <property type="match status" value="1"/>
</dbReference>
<keyword evidence="5" id="KW-0441">Lipid A biosynthesis</keyword>
<keyword evidence="7" id="KW-0448">Lipopolysaccharide biosynthesis</keyword>
<evidence type="ECO:0000256" key="8">
    <source>
        <dbReference type="ARBA" id="ARBA00022989"/>
    </source>
</evidence>
<evidence type="ECO:0000313" key="14">
    <source>
        <dbReference type="Proteomes" id="UP000596427"/>
    </source>
</evidence>
<evidence type="ECO:0000256" key="4">
    <source>
        <dbReference type="ARBA" id="ARBA00022519"/>
    </source>
</evidence>
<keyword evidence="9" id="KW-0443">Lipid metabolism</keyword>
<dbReference type="InterPro" id="IPR000620">
    <property type="entry name" value="EamA_dom"/>
</dbReference>
<organism evidence="13 14">
    <name type="scientific">Xanthobacter dioxanivorans</name>
    <dbReference type="NCBI Taxonomy" id="2528964"/>
    <lineage>
        <taxon>Bacteria</taxon>
        <taxon>Pseudomonadati</taxon>
        <taxon>Pseudomonadota</taxon>
        <taxon>Alphaproteobacteria</taxon>
        <taxon>Hyphomicrobiales</taxon>
        <taxon>Xanthobacteraceae</taxon>
        <taxon>Xanthobacter</taxon>
    </lineage>
</organism>
<sequence length="122" mass="12975">MDHLKALTFVGIAALLAIGQILFKLAASTLPENAFSTIGSALSAARNGYLVSGLALYAFTTVFWVLSLRDTDLSRAYPFMALAYVFVPLASVFVLGERTTPVLWLGYAFVIAGVLIVAWGGA</sequence>
<evidence type="ECO:0000256" key="3">
    <source>
        <dbReference type="ARBA" id="ARBA00022516"/>
    </source>
</evidence>
<dbReference type="GO" id="GO:0009103">
    <property type="term" value="P:lipopolysaccharide biosynthetic process"/>
    <property type="evidence" value="ECO:0007669"/>
    <property type="project" value="UniProtKB-KW"/>
</dbReference>
<dbReference type="Proteomes" id="UP000596427">
    <property type="component" value="Chromosome"/>
</dbReference>
<accession>A0A974PS00</accession>
<evidence type="ECO:0000256" key="7">
    <source>
        <dbReference type="ARBA" id="ARBA00022985"/>
    </source>
</evidence>
<evidence type="ECO:0000256" key="2">
    <source>
        <dbReference type="ARBA" id="ARBA00022475"/>
    </source>
</evidence>
<dbReference type="InterPro" id="IPR037185">
    <property type="entry name" value="EmrE-like"/>
</dbReference>
<dbReference type="RefSeq" id="WP_203195339.1">
    <property type="nucleotide sequence ID" value="NZ_CP063362.1"/>
</dbReference>
<evidence type="ECO:0000256" key="11">
    <source>
        <dbReference type="SAM" id="Phobius"/>
    </source>
</evidence>
<evidence type="ECO:0000256" key="1">
    <source>
        <dbReference type="ARBA" id="ARBA00004651"/>
    </source>
</evidence>
<keyword evidence="3" id="KW-0444">Lipid biosynthesis</keyword>
<proteinExistence type="predicted"/>
<dbReference type="AlphaFoldDB" id="A0A974PS00"/>
<evidence type="ECO:0000256" key="10">
    <source>
        <dbReference type="ARBA" id="ARBA00023136"/>
    </source>
</evidence>
<dbReference type="GO" id="GO:0009245">
    <property type="term" value="P:lipid A biosynthetic process"/>
    <property type="evidence" value="ECO:0007669"/>
    <property type="project" value="UniProtKB-KW"/>
</dbReference>
<keyword evidence="4" id="KW-0997">Cell inner membrane</keyword>
<dbReference type="EMBL" id="CP063362">
    <property type="protein sequence ID" value="QRG08431.1"/>
    <property type="molecule type" value="Genomic_DNA"/>
</dbReference>
<feature type="transmembrane region" description="Helical" evidence="11">
    <location>
        <begin position="6"/>
        <end position="27"/>
    </location>
</feature>
<keyword evidence="6 11" id="KW-0812">Transmembrane</keyword>
<dbReference type="KEGG" id="xdi:EZH22_09135"/>
<feature type="transmembrane region" description="Helical" evidence="11">
    <location>
        <begin position="78"/>
        <end position="95"/>
    </location>
</feature>
<dbReference type="PANTHER" id="PTHR30561">
    <property type="entry name" value="SMR FAMILY PROTON-DEPENDENT DRUG EFFLUX TRANSPORTER SUGE"/>
    <property type="match status" value="1"/>
</dbReference>
<evidence type="ECO:0000256" key="9">
    <source>
        <dbReference type="ARBA" id="ARBA00023098"/>
    </source>
</evidence>
<keyword evidence="2" id="KW-1003">Cell membrane</keyword>
<dbReference type="GO" id="GO:0022857">
    <property type="term" value="F:transmembrane transporter activity"/>
    <property type="evidence" value="ECO:0007669"/>
    <property type="project" value="InterPro"/>
</dbReference>
<evidence type="ECO:0000259" key="12">
    <source>
        <dbReference type="Pfam" id="PF00892"/>
    </source>
</evidence>
<comment type="subcellular location">
    <subcellularLocation>
        <location evidence="1">Cell membrane</location>
        <topology evidence="1">Multi-pass membrane protein</topology>
    </subcellularLocation>
</comment>
<dbReference type="SUPFAM" id="SSF103481">
    <property type="entry name" value="Multidrug resistance efflux transporter EmrE"/>
    <property type="match status" value="1"/>
</dbReference>
<dbReference type="Gene3D" id="1.10.3730.20">
    <property type="match status" value="1"/>
</dbReference>
<reference evidence="13 14" key="1">
    <citation type="submission" date="2020-10" db="EMBL/GenBank/DDBJ databases">
        <title>Degradation of 1,4-Dioxane by Xanthobacter sp. YN2, via a Novel Group-2 Soluble Di-Iron Monooxygenase.</title>
        <authorList>
            <person name="Ma F."/>
            <person name="Wang Y."/>
            <person name="Yang J."/>
            <person name="Guo H."/>
            <person name="Su D."/>
            <person name="Yu L."/>
        </authorList>
    </citation>
    <scope>NUCLEOTIDE SEQUENCE [LARGE SCALE GENOMIC DNA]</scope>
    <source>
        <strain evidence="13 14">YN2</strain>
    </source>
</reference>
<keyword evidence="10 11" id="KW-0472">Membrane</keyword>
<feature type="domain" description="EamA" evidence="12">
    <location>
        <begin position="3"/>
        <end position="118"/>
    </location>
</feature>
<feature type="transmembrane region" description="Helical" evidence="11">
    <location>
        <begin position="102"/>
        <end position="121"/>
    </location>
</feature>
<dbReference type="GO" id="GO:0005886">
    <property type="term" value="C:plasma membrane"/>
    <property type="evidence" value="ECO:0007669"/>
    <property type="project" value="UniProtKB-SubCell"/>
</dbReference>
<protein>
    <submittedName>
        <fullName evidence="13">EamA family transporter</fullName>
    </submittedName>
</protein>
<evidence type="ECO:0000256" key="5">
    <source>
        <dbReference type="ARBA" id="ARBA00022556"/>
    </source>
</evidence>
<name>A0A974PS00_9HYPH</name>
<feature type="transmembrane region" description="Helical" evidence="11">
    <location>
        <begin position="48"/>
        <end position="66"/>
    </location>
</feature>
<evidence type="ECO:0000313" key="13">
    <source>
        <dbReference type="EMBL" id="QRG08431.1"/>
    </source>
</evidence>
<dbReference type="PANTHER" id="PTHR30561:SF9">
    <property type="entry name" value="4-AMINO-4-DEOXY-L-ARABINOSE-PHOSPHOUNDECAPRENOL FLIPPASE SUBUNIT ARNF-RELATED"/>
    <property type="match status" value="1"/>
</dbReference>